<accession>A0AAF0TYT7</accession>
<evidence type="ECO:0000313" key="3">
    <source>
        <dbReference type="Proteomes" id="UP001234989"/>
    </source>
</evidence>
<dbReference type="EMBL" id="CP133616">
    <property type="protein sequence ID" value="WMV30548.1"/>
    <property type="molecule type" value="Genomic_DNA"/>
</dbReference>
<feature type="region of interest" description="Disordered" evidence="1">
    <location>
        <begin position="47"/>
        <end position="83"/>
    </location>
</feature>
<feature type="compositionally biased region" description="Polar residues" evidence="1">
    <location>
        <begin position="48"/>
        <end position="63"/>
    </location>
</feature>
<reference evidence="2" key="1">
    <citation type="submission" date="2023-08" db="EMBL/GenBank/DDBJ databases">
        <title>A de novo genome assembly of Solanum verrucosum Schlechtendal, a Mexican diploid species geographically isolated from the other diploid A-genome species in potato relatives.</title>
        <authorList>
            <person name="Hosaka K."/>
        </authorList>
    </citation>
    <scope>NUCLEOTIDE SEQUENCE</scope>
    <source>
        <tissue evidence="2">Young leaves</tissue>
    </source>
</reference>
<dbReference type="Proteomes" id="UP001234989">
    <property type="component" value="Chromosome 5"/>
</dbReference>
<evidence type="ECO:0000256" key="1">
    <source>
        <dbReference type="SAM" id="MobiDB-lite"/>
    </source>
</evidence>
<evidence type="ECO:0008006" key="4">
    <source>
        <dbReference type="Google" id="ProtNLM"/>
    </source>
</evidence>
<evidence type="ECO:0000313" key="2">
    <source>
        <dbReference type="EMBL" id="WMV30548.1"/>
    </source>
</evidence>
<sequence length="253" mass="27096">MDVELTPTSSTSIRRIEVEYTRDEAEMRRATPVDTFPVVNMEMLPTDTVPSTQFDKPSSTSGNSTTAHPTSTAAPSSSTIAASQPPLTQPMCFKMGHLAQSADICASRVEAIVPRKIKRAIVAALARIQAELREHRALIDAYVLVYDTLTVRVEACEQGKGESEEHGGPSRVPSTEFPSIPEIPLATTTGDAAMANDDAESEAPETDEGELGTRDAAVYDDLEDLEGAMVQTVVELSNSKTKGVTDIKSSLLA</sequence>
<dbReference type="AlphaFoldDB" id="A0AAF0TYT7"/>
<name>A0AAF0TYT7_SOLVR</name>
<organism evidence="2 3">
    <name type="scientific">Solanum verrucosum</name>
    <dbReference type="NCBI Taxonomy" id="315347"/>
    <lineage>
        <taxon>Eukaryota</taxon>
        <taxon>Viridiplantae</taxon>
        <taxon>Streptophyta</taxon>
        <taxon>Embryophyta</taxon>
        <taxon>Tracheophyta</taxon>
        <taxon>Spermatophyta</taxon>
        <taxon>Magnoliopsida</taxon>
        <taxon>eudicotyledons</taxon>
        <taxon>Gunneridae</taxon>
        <taxon>Pentapetalae</taxon>
        <taxon>asterids</taxon>
        <taxon>lamiids</taxon>
        <taxon>Solanales</taxon>
        <taxon>Solanaceae</taxon>
        <taxon>Solanoideae</taxon>
        <taxon>Solaneae</taxon>
        <taxon>Solanum</taxon>
    </lineage>
</organism>
<feature type="compositionally biased region" description="Basic and acidic residues" evidence="1">
    <location>
        <begin position="158"/>
        <end position="168"/>
    </location>
</feature>
<keyword evidence="3" id="KW-1185">Reference proteome</keyword>
<protein>
    <recommendedName>
        <fullName evidence="4">Polyprotein protein</fullName>
    </recommendedName>
</protein>
<feature type="compositionally biased region" description="Low complexity" evidence="1">
    <location>
        <begin position="64"/>
        <end position="83"/>
    </location>
</feature>
<proteinExistence type="predicted"/>
<feature type="region of interest" description="Disordered" evidence="1">
    <location>
        <begin position="158"/>
        <end position="179"/>
    </location>
</feature>
<gene>
    <name evidence="2" type="ORF">MTR67_023933</name>
</gene>